<name>A0A193GGB5_9BORD</name>
<dbReference type="EMBL" id="CP016172">
    <property type="protein sequence ID" value="ANN79097.1"/>
    <property type="molecule type" value="Genomic_DNA"/>
</dbReference>
<accession>A0A193GGB5</accession>
<reference evidence="1 2" key="1">
    <citation type="submission" date="2016-06" db="EMBL/GenBank/DDBJ databases">
        <title>Complete genome sequences of Bordetella bronchialis and Bordetella flabilis.</title>
        <authorList>
            <person name="LiPuma J.J."/>
            <person name="Spilker T."/>
        </authorList>
    </citation>
    <scope>NUCLEOTIDE SEQUENCE [LARGE SCALE GENOMIC DNA]</scope>
    <source>
        <strain evidence="1 2">AU10664</strain>
    </source>
</reference>
<organism evidence="1 2">
    <name type="scientific">Bordetella flabilis</name>
    <dbReference type="NCBI Taxonomy" id="463014"/>
    <lineage>
        <taxon>Bacteria</taxon>
        <taxon>Pseudomonadati</taxon>
        <taxon>Pseudomonadota</taxon>
        <taxon>Betaproteobacteria</taxon>
        <taxon>Burkholderiales</taxon>
        <taxon>Alcaligenaceae</taxon>
        <taxon>Bordetella</taxon>
    </lineage>
</organism>
<sequence>MFAGYAVRRHVAAHARHITPPLGRPVGHGIVAGRRHAAEATERTRRAAIGPDNAPGIPDEPHTFGMRTLEATLNRWERAGKHQDIVAAYRDTMTEGDGLDSVAGTTRRVALYDAVVDAWRQDGTFDKVVRASMEVLKQGGAYEDTIQRFREGFYPHLDAAQAEKKFLADFADWDNMSPTDKRISFVWYMDPRRMLGDEPADRDSED</sequence>
<dbReference type="AlphaFoldDB" id="A0A193GGB5"/>
<proteinExistence type="predicted"/>
<dbReference type="KEGG" id="bfz:BAU07_20005"/>
<protein>
    <submittedName>
        <fullName evidence="1">Uncharacterized protein</fullName>
    </submittedName>
</protein>
<dbReference type="Proteomes" id="UP000091926">
    <property type="component" value="Chromosome"/>
</dbReference>
<keyword evidence="2" id="KW-1185">Reference proteome</keyword>
<gene>
    <name evidence="1" type="ORF">BAU07_20005</name>
</gene>
<evidence type="ECO:0000313" key="1">
    <source>
        <dbReference type="EMBL" id="ANN79097.1"/>
    </source>
</evidence>
<evidence type="ECO:0000313" key="2">
    <source>
        <dbReference type="Proteomes" id="UP000091926"/>
    </source>
</evidence>